<evidence type="ECO:0000313" key="1">
    <source>
        <dbReference type="Ensembl" id="ENSTNIP00000014329.1"/>
    </source>
</evidence>
<dbReference type="STRING" id="99883.ENSTNIP00000014329"/>
<reference evidence="1" key="3">
    <citation type="submission" date="2025-09" db="UniProtKB">
        <authorList>
            <consortium name="Ensembl"/>
        </authorList>
    </citation>
    <scope>IDENTIFICATION</scope>
</reference>
<dbReference type="PANTHER" id="PTHR22708">
    <property type="entry name" value="LEUCINE-RICH REPEAT-CONTAINING PROTEIN 56"/>
    <property type="match status" value="1"/>
</dbReference>
<proteinExistence type="predicted"/>
<protein>
    <recommendedName>
        <fullName evidence="3">Leucine rich repeat containing 56</fullName>
    </recommendedName>
</protein>
<name>H3D1E3_TETNG</name>
<dbReference type="Proteomes" id="UP000007303">
    <property type="component" value="Unassembled WGS sequence"/>
</dbReference>
<dbReference type="Gene3D" id="3.80.10.10">
    <property type="entry name" value="Ribonuclease Inhibitor"/>
    <property type="match status" value="1"/>
</dbReference>
<dbReference type="AlphaFoldDB" id="H3D1E3"/>
<keyword evidence="2" id="KW-1185">Reference proteome</keyword>
<dbReference type="GeneTree" id="ENSGT00390000001545"/>
<sequence>EQICGTKDLSHVTSLELCIDTQEHTLGNFGKICSRSGHIRHTFGIFCLHRDLGTTLYHLQVLWMTRCSLRDLSGIANFSSLKELYLAYNSVSQLSQVGMLENLQLLDLEGNDVADLVQVQYLALCAKLQTLILEGNPVCVRPNP</sequence>
<dbReference type="OMA" id="SGHIRHT"/>
<evidence type="ECO:0000313" key="2">
    <source>
        <dbReference type="Proteomes" id="UP000007303"/>
    </source>
</evidence>
<evidence type="ECO:0008006" key="3">
    <source>
        <dbReference type="Google" id="ProtNLM"/>
    </source>
</evidence>
<dbReference type="HOGENOM" id="CLU_031382_1_0_1"/>
<reference evidence="2" key="1">
    <citation type="journal article" date="2004" name="Nature">
        <title>Genome duplication in the teleost fish Tetraodon nigroviridis reveals the early vertebrate proto-karyotype.</title>
        <authorList>
            <person name="Jaillon O."/>
            <person name="Aury J.-M."/>
            <person name="Brunet F."/>
            <person name="Petit J.-L."/>
            <person name="Stange-Thomann N."/>
            <person name="Mauceli E."/>
            <person name="Bouneau L."/>
            <person name="Fischer C."/>
            <person name="Ozouf-Costaz C."/>
            <person name="Bernot A."/>
            <person name="Nicaud S."/>
            <person name="Jaffe D."/>
            <person name="Fisher S."/>
            <person name="Lutfalla G."/>
            <person name="Dossat C."/>
            <person name="Segurens B."/>
            <person name="Dasilva C."/>
            <person name="Salanoubat M."/>
            <person name="Levy M."/>
            <person name="Boudet N."/>
            <person name="Castellano S."/>
            <person name="Anthouard V."/>
            <person name="Jubin C."/>
            <person name="Castelli V."/>
            <person name="Katinka M."/>
            <person name="Vacherie B."/>
            <person name="Biemont C."/>
            <person name="Skalli Z."/>
            <person name="Cattolico L."/>
            <person name="Poulain J."/>
            <person name="De Berardinis V."/>
            <person name="Cruaud C."/>
            <person name="Duprat S."/>
            <person name="Brottier P."/>
            <person name="Coutanceau J.-P."/>
            <person name="Gouzy J."/>
            <person name="Parra G."/>
            <person name="Lardier G."/>
            <person name="Chapple C."/>
            <person name="McKernan K.J."/>
            <person name="McEwan P."/>
            <person name="Bosak S."/>
            <person name="Kellis M."/>
            <person name="Volff J.-N."/>
            <person name="Guigo R."/>
            <person name="Zody M.C."/>
            <person name="Mesirov J."/>
            <person name="Lindblad-Toh K."/>
            <person name="Birren B."/>
            <person name="Nusbaum C."/>
            <person name="Kahn D."/>
            <person name="Robinson-Rechavi M."/>
            <person name="Laudet V."/>
            <person name="Schachter V."/>
            <person name="Quetier F."/>
            <person name="Saurin W."/>
            <person name="Scarpelli C."/>
            <person name="Wincker P."/>
            <person name="Lander E.S."/>
            <person name="Weissenbach J."/>
            <person name="Roest Crollius H."/>
        </authorList>
    </citation>
    <scope>NUCLEOTIDE SEQUENCE [LARGE SCALE GENOMIC DNA]</scope>
</reference>
<dbReference type="InterPro" id="IPR040091">
    <property type="entry name" value="LRRC56"/>
</dbReference>
<dbReference type="InterPro" id="IPR032675">
    <property type="entry name" value="LRR_dom_sf"/>
</dbReference>
<dbReference type="InParanoid" id="H3D1E3"/>
<dbReference type="SUPFAM" id="SSF52058">
    <property type="entry name" value="L domain-like"/>
    <property type="match status" value="1"/>
</dbReference>
<accession>H3D1E3</accession>
<dbReference type="Ensembl" id="ENSTNIT00000014527.1">
    <property type="protein sequence ID" value="ENSTNIP00000014329.1"/>
    <property type="gene ID" value="ENSTNIG00000011384.1"/>
</dbReference>
<organism evidence="1 2">
    <name type="scientific">Tetraodon nigroviridis</name>
    <name type="common">Spotted green pufferfish</name>
    <name type="synonym">Chelonodon nigroviridis</name>
    <dbReference type="NCBI Taxonomy" id="99883"/>
    <lineage>
        <taxon>Eukaryota</taxon>
        <taxon>Metazoa</taxon>
        <taxon>Chordata</taxon>
        <taxon>Craniata</taxon>
        <taxon>Vertebrata</taxon>
        <taxon>Euteleostomi</taxon>
        <taxon>Actinopterygii</taxon>
        <taxon>Neopterygii</taxon>
        <taxon>Teleostei</taxon>
        <taxon>Neoteleostei</taxon>
        <taxon>Acanthomorphata</taxon>
        <taxon>Eupercaria</taxon>
        <taxon>Tetraodontiformes</taxon>
        <taxon>Tetradontoidea</taxon>
        <taxon>Tetraodontidae</taxon>
        <taxon>Tetraodon</taxon>
    </lineage>
</organism>
<dbReference type="PANTHER" id="PTHR22708:SF0">
    <property type="entry name" value="LEUCINE-RICH REPEAT-CONTAINING PROTEIN 56"/>
    <property type="match status" value="1"/>
</dbReference>
<reference evidence="1" key="2">
    <citation type="submission" date="2025-08" db="UniProtKB">
        <authorList>
            <consortium name="Ensembl"/>
        </authorList>
    </citation>
    <scope>IDENTIFICATION</scope>
</reference>